<keyword evidence="4 5" id="KW-0648">Protein biosynthesis</keyword>
<reference evidence="8 9" key="1">
    <citation type="journal article" date="2009" name="Stand. Genomic Sci.">
        <title>Complete genome sequence of Anaerococcus prevotii type strain (PC1).</title>
        <authorList>
            <person name="Labutti K."/>
            <person name="Pukall R."/>
            <person name="Steenblock K."/>
            <person name="Glavina Del Rio T."/>
            <person name="Tice H."/>
            <person name="Copeland A."/>
            <person name="Cheng J.F."/>
            <person name="Lucas S."/>
            <person name="Chen F."/>
            <person name="Nolan M."/>
            <person name="Bruce D."/>
            <person name="Goodwin L."/>
            <person name="Pitluck S."/>
            <person name="Ivanova N."/>
            <person name="Mavromatis K."/>
            <person name="Ovchinnikova G."/>
            <person name="Pati A."/>
            <person name="Chen A."/>
            <person name="Palaniappan K."/>
            <person name="Land M."/>
            <person name="Hauser L."/>
            <person name="Chang Y.J."/>
            <person name="Jeffries C.D."/>
            <person name="Chain P."/>
            <person name="Saunders E."/>
            <person name="Brettin T."/>
            <person name="Detter J.C."/>
            <person name="Han C."/>
            <person name="Goker M."/>
            <person name="Bristow J."/>
            <person name="Eisen J.A."/>
            <person name="Markowitz V."/>
            <person name="Hugenholtz P."/>
            <person name="Kyrpides N.C."/>
            <person name="Klenk H.P."/>
            <person name="Lapidus A."/>
        </authorList>
    </citation>
    <scope>NUCLEOTIDE SEQUENCE [LARGE SCALE GENOMIC DNA]</scope>
    <source>
        <strain evidence="9">ATCC 9321 / DSM 20548 / JCM 6508 / NCTC 11806 / PC1</strain>
    </source>
</reference>
<dbReference type="Pfam" id="PF02911">
    <property type="entry name" value="Formyl_trans_C"/>
    <property type="match status" value="1"/>
</dbReference>
<evidence type="ECO:0000256" key="3">
    <source>
        <dbReference type="ARBA" id="ARBA00022679"/>
    </source>
</evidence>
<dbReference type="EMBL" id="CP001708">
    <property type="protein sequence ID" value="ACV28702.1"/>
    <property type="molecule type" value="Genomic_DNA"/>
</dbReference>
<dbReference type="eggNOG" id="COG0223">
    <property type="taxonomic scope" value="Bacteria"/>
</dbReference>
<dbReference type="InterPro" id="IPR044135">
    <property type="entry name" value="Met-tRNA-FMT_C"/>
</dbReference>
<evidence type="ECO:0000256" key="2">
    <source>
        <dbReference type="ARBA" id="ARBA00012261"/>
    </source>
</evidence>
<proteinExistence type="inferred from homology"/>
<feature type="binding site" evidence="5">
    <location>
        <begin position="110"/>
        <end position="113"/>
    </location>
    <ligand>
        <name>(6S)-5,6,7,8-tetrahydrofolate</name>
        <dbReference type="ChEBI" id="CHEBI:57453"/>
    </ligand>
</feature>
<accession>C7RGU1</accession>
<organism evidence="8 9">
    <name type="scientific">Anaerococcus prevotii (strain ATCC 9321 / DSM 20548 / JCM 6508 / NCTC 11806 / PC1)</name>
    <name type="common">Peptostreptococcus prevotii</name>
    <name type="synonym">Peptococcus prevotii</name>
    <dbReference type="NCBI Taxonomy" id="525919"/>
    <lineage>
        <taxon>Bacteria</taxon>
        <taxon>Bacillati</taxon>
        <taxon>Bacillota</taxon>
        <taxon>Tissierellia</taxon>
        <taxon>Tissierellales</taxon>
        <taxon>Peptoniphilaceae</taxon>
        <taxon>Anaerococcus</taxon>
    </lineage>
</organism>
<dbReference type="EC" id="2.1.2.9" evidence="2 5"/>
<keyword evidence="9" id="KW-1185">Reference proteome</keyword>
<dbReference type="GO" id="GO:0005829">
    <property type="term" value="C:cytosol"/>
    <property type="evidence" value="ECO:0007669"/>
    <property type="project" value="TreeGrafter"/>
</dbReference>
<dbReference type="PANTHER" id="PTHR11138:SF5">
    <property type="entry name" value="METHIONYL-TRNA FORMYLTRANSFERASE, MITOCHONDRIAL"/>
    <property type="match status" value="1"/>
</dbReference>
<dbReference type="KEGG" id="apr:Apre_0663"/>
<evidence type="ECO:0000256" key="1">
    <source>
        <dbReference type="ARBA" id="ARBA00010699"/>
    </source>
</evidence>
<dbReference type="NCBIfam" id="TIGR00460">
    <property type="entry name" value="fmt"/>
    <property type="match status" value="1"/>
</dbReference>
<dbReference type="Proteomes" id="UP000002294">
    <property type="component" value="Chromosome"/>
</dbReference>
<dbReference type="SUPFAM" id="SSF53328">
    <property type="entry name" value="Formyltransferase"/>
    <property type="match status" value="1"/>
</dbReference>
<dbReference type="CDD" id="cd08646">
    <property type="entry name" value="FMT_core_Met-tRNA-FMT_N"/>
    <property type="match status" value="1"/>
</dbReference>
<dbReference type="InterPro" id="IPR005794">
    <property type="entry name" value="Fmt"/>
</dbReference>
<dbReference type="InterPro" id="IPR036477">
    <property type="entry name" value="Formyl_transf_N_sf"/>
</dbReference>
<dbReference type="Pfam" id="PF00551">
    <property type="entry name" value="Formyl_trans_N"/>
    <property type="match status" value="1"/>
</dbReference>
<dbReference type="HOGENOM" id="CLU_033347_1_1_9"/>
<dbReference type="InterPro" id="IPR041711">
    <property type="entry name" value="Met-tRNA-FMT_N"/>
</dbReference>
<dbReference type="InterPro" id="IPR005793">
    <property type="entry name" value="Formyl_trans_C"/>
</dbReference>
<dbReference type="PANTHER" id="PTHR11138">
    <property type="entry name" value="METHIONYL-TRNA FORMYLTRANSFERASE"/>
    <property type="match status" value="1"/>
</dbReference>
<dbReference type="OrthoDB" id="9802815at2"/>
<gene>
    <name evidence="5" type="primary">fmt</name>
    <name evidence="8" type="ordered locus">Apre_0663</name>
</gene>
<dbReference type="Gene3D" id="3.40.50.12230">
    <property type="match status" value="1"/>
</dbReference>
<dbReference type="InterPro" id="IPR002376">
    <property type="entry name" value="Formyl_transf_N"/>
</dbReference>
<protein>
    <recommendedName>
        <fullName evidence="2 5">Methionyl-tRNA formyltransferase</fullName>
        <ecNumber evidence="2 5">2.1.2.9</ecNumber>
    </recommendedName>
</protein>
<dbReference type="GO" id="GO:0004479">
    <property type="term" value="F:methionyl-tRNA formyltransferase activity"/>
    <property type="evidence" value="ECO:0007669"/>
    <property type="project" value="UniProtKB-UniRule"/>
</dbReference>
<dbReference type="HAMAP" id="MF_00182">
    <property type="entry name" value="Formyl_trans"/>
    <property type="match status" value="1"/>
</dbReference>
<keyword evidence="3 5" id="KW-0808">Transferase</keyword>
<sequence length="312" mass="35292">MINICFMGNPKFAVRALDVLYNDENIDVKLVVSSPDKKRNRRKVTPTEIKKYAQDKGIDVQTPKTVNSPEFVEELKALEIDYIVVVAFGQLIGKDLLEAYEDRIINLHPSILPAYRGASPMQFSLLNGDKLTAATTMLIEKGMDSGDILIQKEVPIEESDDYTSLEEKLSEIGAEKIRETILNFDEVYKNRQKQDDSKASFCTKITKDMGRIDWNKNSSEIINKIRAFVEYPVAFFAYEGSNVKVYKAEIAQGYEGRPGFVYEANPKEKIVIGTKDGAIRIEKIQFPGKKAMDTKSFLMGNSFEEKITLANE</sequence>
<dbReference type="CDD" id="cd08704">
    <property type="entry name" value="Met_tRNA_FMT_C"/>
    <property type="match status" value="1"/>
</dbReference>
<comment type="catalytic activity">
    <reaction evidence="5">
        <text>L-methionyl-tRNA(fMet) + (6R)-10-formyltetrahydrofolate = N-formyl-L-methionyl-tRNA(fMet) + (6S)-5,6,7,8-tetrahydrofolate + H(+)</text>
        <dbReference type="Rhea" id="RHEA:24380"/>
        <dbReference type="Rhea" id="RHEA-COMP:9952"/>
        <dbReference type="Rhea" id="RHEA-COMP:9953"/>
        <dbReference type="ChEBI" id="CHEBI:15378"/>
        <dbReference type="ChEBI" id="CHEBI:57453"/>
        <dbReference type="ChEBI" id="CHEBI:78530"/>
        <dbReference type="ChEBI" id="CHEBI:78844"/>
        <dbReference type="ChEBI" id="CHEBI:195366"/>
        <dbReference type="EC" id="2.1.2.9"/>
    </reaction>
</comment>
<evidence type="ECO:0000259" key="6">
    <source>
        <dbReference type="Pfam" id="PF00551"/>
    </source>
</evidence>
<feature type="domain" description="Formyl transferase N-terminal" evidence="6">
    <location>
        <begin position="6"/>
        <end position="177"/>
    </location>
</feature>
<comment type="similarity">
    <text evidence="1 5">Belongs to the Fmt family.</text>
</comment>
<comment type="function">
    <text evidence="5">Attaches a formyl group to the free amino group of methionyl-tRNA(fMet). The formyl group appears to play a dual role in the initiator identity of N-formylmethionyl-tRNA by promoting its recognition by IF2 and preventing the misappropriation of this tRNA by the elongation apparatus.</text>
</comment>
<name>C7RGU1_ANAPD</name>
<evidence type="ECO:0000256" key="5">
    <source>
        <dbReference type="HAMAP-Rule" id="MF_00182"/>
    </source>
</evidence>
<dbReference type="SUPFAM" id="SSF50486">
    <property type="entry name" value="FMT C-terminal domain-like"/>
    <property type="match status" value="1"/>
</dbReference>
<feature type="domain" description="Formyl transferase C-terminal" evidence="7">
    <location>
        <begin position="204"/>
        <end position="301"/>
    </location>
</feature>
<evidence type="ECO:0000313" key="9">
    <source>
        <dbReference type="Proteomes" id="UP000002294"/>
    </source>
</evidence>
<dbReference type="AlphaFoldDB" id="C7RGU1"/>
<evidence type="ECO:0000313" key="8">
    <source>
        <dbReference type="EMBL" id="ACV28702.1"/>
    </source>
</evidence>
<evidence type="ECO:0000259" key="7">
    <source>
        <dbReference type="Pfam" id="PF02911"/>
    </source>
</evidence>
<evidence type="ECO:0000256" key="4">
    <source>
        <dbReference type="ARBA" id="ARBA00022917"/>
    </source>
</evidence>
<dbReference type="RefSeq" id="WP_015777612.1">
    <property type="nucleotide sequence ID" value="NC_013171.1"/>
</dbReference>
<dbReference type="InterPro" id="IPR011034">
    <property type="entry name" value="Formyl_transferase-like_C_sf"/>
</dbReference>
<dbReference type="STRING" id="525919.Apre_0663"/>